<dbReference type="EMBL" id="JAAFYZ010000087">
    <property type="protein sequence ID" value="MBS2549961.1"/>
    <property type="molecule type" value="Genomic_DNA"/>
</dbReference>
<dbReference type="InterPro" id="IPR011990">
    <property type="entry name" value="TPR-like_helical_dom_sf"/>
</dbReference>
<dbReference type="SUPFAM" id="SSF48452">
    <property type="entry name" value="TPR-like"/>
    <property type="match status" value="1"/>
</dbReference>
<evidence type="ECO:0000313" key="2">
    <source>
        <dbReference type="Proteomes" id="UP000730482"/>
    </source>
</evidence>
<dbReference type="RefSeq" id="WP_212011877.1">
    <property type="nucleotide sequence ID" value="NZ_JAAFYZ010000087.1"/>
</dbReference>
<evidence type="ECO:0000313" key="1">
    <source>
        <dbReference type="EMBL" id="MBS2549961.1"/>
    </source>
</evidence>
<name>A0ABS5KV84_9ACTN</name>
<dbReference type="Gene3D" id="1.25.40.10">
    <property type="entry name" value="Tetratricopeptide repeat domain"/>
    <property type="match status" value="1"/>
</dbReference>
<comment type="caution">
    <text evidence="1">The sequence shown here is derived from an EMBL/GenBank/DDBJ whole genome shotgun (WGS) entry which is preliminary data.</text>
</comment>
<gene>
    <name evidence="1" type="ORF">KGQ19_24150</name>
</gene>
<accession>A0ABS5KV84</accession>
<proteinExistence type="predicted"/>
<organism evidence="1 2">
    <name type="scientific">Catenulispora pinistramenti</name>
    <dbReference type="NCBI Taxonomy" id="2705254"/>
    <lineage>
        <taxon>Bacteria</taxon>
        <taxon>Bacillati</taxon>
        <taxon>Actinomycetota</taxon>
        <taxon>Actinomycetes</taxon>
        <taxon>Catenulisporales</taxon>
        <taxon>Catenulisporaceae</taxon>
        <taxon>Catenulispora</taxon>
    </lineage>
</organism>
<dbReference type="Proteomes" id="UP000730482">
    <property type="component" value="Unassembled WGS sequence"/>
</dbReference>
<keyword evidence="2" id="KW-1185">Reference proteome</keyword>
<sequence>MSYEIPSEAHRLHAEGRSAGARGDYDEALTLLGRAAALAPEWPYPPYDAAFTHLMRGDSRAAQNLYERVALLSPAGFFTCRTTLDMLRREHAGQLSPGFSRAFVQLEWLEDRAEKTRILRTITQRFPGFPPAWKELSLLLEDPQDRVIAMDNGLAGDPDPETKTTLLLNKAGLYAALGDLTAASALYAIIAEDPDVTPTGAAFARAFRAKRLPGQ</sequence>
<reference evidence="1 2" key="1">
    <citation type="submission" date="2020-02" db="EMBL/GenBank/DDBJ databases">
        <title>Acidophilic actinobacteria isolated from forest soil.</title>
        <authorList>
            <person name="Golinska P."/>
        </authorList>
    </citation>
    <scope>NUCLEOTIDE SEQUENCE [LARGE SCALE GENOMIC DNA]</scope>
    <source>
        <strain evidence="1 2">NL8</strain>
    </source>
</reference>
<protein>
    <recommendedName>
        <fullName evidence="3">Tetratricopeptide repeat protein</fullName>
    </recommendedName>
</protein>
<evidence type="ECO:0008006" key="3">
    <source>
        <dbReference type="Google" id="ProtNLM"/>
    </source>
</evidence>